<feature type="transmembrane region" description="Helical" evidence="8">
    <location>
        <begin position="1307"/>
        <end position="1325"/>
    </location>
</feature>
<evidence type="ECO:0000259" key="9">
    <source>
        <dbReference type="Pfam" id="PF16209"/>
    </source>
</evidence>
<dbReference type="GO" id="GO:0016887">
    <property type="term" value="F:ATP hydrolysis activity"/>
    <property type="evidence" value="ECO:0007669"/>
    <property type="project" value="InterPro"/>
</dbReference>
<feature type="domain" description="P-type ATPase N-terminal" evidence="9">
    <location>
        <begin position="35"/>
        <end position="80"/>
    </location>
</feature>
<dbReference type="InterPro" id="IPR036412">
    <property type="entry name" value="HAD-like_sf"/>
</dbReference>
<dbReference type="Pfam" id="PF16209">
    <property type="entry name" value="PhoLip_ATPase_N"/>
    <property type="match status" value="1"/>
</dbReference>
<sequence length="1393" mass="161802">MKCKIFHRTQSTTHNHHHLSKRQVYAHNYINLNGDKFPYHYCHNRICSTHYKWYNFIIKNLYEQFHNIANLYFLLIIVTYYFVDHVGSVTVTIMPLVILISITMIKDGIDDLLRYHSDKQLNSMKYLLLNIDFDRKSIKWIYKKASLLNVGDIICCFNNQSFPCDLLLLYSSHFNGYVYINTMNLDGENNIKKYNTLKQYQSSYANYIMTTTNNTTYKNNNSSIGDDDYNEKQFNELDFQSMIEHLYLQVICEQPNENLTSFQGYYKTAQHLNVAPVAPDEDGSHDGDETCFPLTYKNLVLRGSKLISTDYIIGLVIYTGKDTKLSLNSSKNLKRKYSTRENLSNIILLIFMVAMVTITLLITILSTIWIKNNTKKIWYIDFELLTIWQFIRTIIRFLFIINYLIPISIIVTIEFQQLLLSHFISNDIHMYNPIENISSHANNSQLADELGQIKFLFCDKTGTLTQNFMVLYSCCLLNKEEVYLCDTYTTYNTTTDNHTTYNTTTDNPTTYNTTTDNHTIYNDHSNNDSNRINLLSKENSYIKYLKLPDMNKDFREFLTIITLCHTVELKNYNKLNDTTEMDHHNGNSNIQQSSMNNYEPCRYYEYEATSSDEKALVEGASKLGVVFSGKEPDLNETGSNRLYIDYWSYSSTTTTTKKESNNEKFLNRQCYIVDAVLEFDPIRKRMSVMVRYPDGTYYVLSKGAESTILDPEKCSTTSKYQRSRAIHYVNEYALNGLRTLVFAKRQLTQSIYMKLLKNLKLASNLLNDERIHALKQCYNDIEYDMEPIYVTAIEDKLQPGVKNCIKALKEAGIQIWILTGDKAETAITICQSIEHFTSNMSLIKIMNCLTLQSTAYKIYEQLDTLQLYKDYHKQKDNHHHNSSSYTIPRIKTINYGRSSSMSRSSSMLKSSSMSRSSSMLKSSSSYMNGMYNNNNNSNDDTYYYCGNSKSNFFLFNRKHCLLNRYIRYKHKKHPGIANESIGLVIDGKSLQYALHTSLRDSFLELCMSVTTVLCCRMTPLQKASIVKLVQIGLAKHSRLSMKPVIAAVGDGGNDVAMILQANIGVGVYGKEGREAVRAADYSVTEFRHIKRLFLLHGHWSYYRITITMLFFYHKAVAFVCNQLCVIYNNGYSEIPSFGTILFICYNLTMTFLVSLGYGMFERHIEEKILLNKPYLYKAISYQANLKAWYIFLWVIDGIWHGFITYFIPYYCLAGGNLYAEAIFYQINHHNTNGNYDFTMIGNASFVYLWISVTIRSTIWTKDFNLMLILCHIGTTLNLVILFVFQTFVPSTSNEYQRYAQLCRSPAFWFTFPLTVFIANAPGLLWRLASDTWWTIFIEMKNVPKSNKRKFYIKNPLVWLRALVYGRTGRNDSILQSKENDTNTFKEEINHSSQ</sequence>
<name>A0A5K4F868_SCHMA</name>
<feature type="transmembrane region" description="Helical" evidence="8">
    <location>
        <begin position="390"/>
        <end position="413"/>
    </location>
</feature>
<dbReference type="GO" id="GO:0005886">
    <property type="term" value="C:plasma membrane"/>
    <property type="evidence" value="ECO:0007669"/>
    <property type="project" value="TreeGrafter"/>
</dbReference>
<dbReference type="InterPro" id="IPR008250">
    <property type="entry name" value="ATPase_P-typ_transduc_dom_A_sf"/>
</dbReference>
<dbReference type="SFLD" id="SFLDS00003">
    <property type="entry name" value="Haloacid_Dehalogenase"/>
    <property type="match status" value="1"/>
</dbReference>
<dbReference type="GO" id="GO:0046872">
    <property type="term" value="F:metal ion binding"/>
    <property type="evidence" value="ECO:0007669"/>
    <property type="project" value="UniProtKB-KW"/>
</dbReference>
<dbReference type="SUPFAM" id="SSF81665">
    <property type="entry name" value="Calcium ATPase, transmembrane domain M"/>
    <property type="match status" value="1"/>
</dbReference>
<evidence type="ECO:0000256" key="5">
    <source>
        <dbReference type="ARBA" id="ARBA00022967"/>
    </source>
</evidence>
<dbReference type="GO" id="GO:0005783">
    <property type="term" value="C:endoplasmic reticulum"/>
    <property type="evidence" value="ECO:0007669"/>
    <property type="project" value="TreeGrafter"/>
</dbReference>
<feature type="domain" description="P-type ATPase C-terminal" evidence="10">
    <location>
        <begin position="1076"/>
        <end position="1333"/>
    </location>
</feature>
<accession>A0A5K4F868</accession>
<dbReference type="GO" id="GO:0005524">
    <property type="term" value="F:ATP binding"/>
    <property type="evidence" value="ECO:0007669"/>
    <property type="project" value="InterPro"/>
</dbReference>
<protein>
    <submittedName>
        <fullName evidence="12">P-type phospholipid transporter</fullName>
    </submittedName>
</protein>
<dbReference type="PANTHER" id="PTHR24092">
    <property type="entry name" value="PROBABLE PHOSPHOLIPID-TRANSPORTING ATPASE"/>
    <property type="match status" value="1"/>
</dbReference>
<dbReference type="AlphaFoldDB" id="A0A5K4F868"/>
<dbReference type="InterPro" id="IPR023299">
    <property type="entry name" value="ATPase_P-typ_cyto_dom_N"/>
</dbReference>
<organism evidence="11 12">
    <name type="scientific">Schistosoma mansoni</name>
    <name type="common">Blood fluke</name>
    <dbReference type="NCBI Taxonomy" id="6183"/>
    <lineage>
        <taxon>Eukaryota</taxon>
        <taxon>Metazoa</taxon>
        <taxon>Spiralia</taxon>
        <taxon>Lophotrochozoa</taxon>
        <taxon>Platyhelminthes</taxon>
        <taxon>Trematoda</taxon>
        <taxon>Digenea</taxon>
        <taxon>Strigeidida</taxon>
        <taxon>Schistosomatoidea</taxon>
        <taxon>Schistosomatidae</taxon>
        <taxon>Schistosoma</taxon>
    </lineage>
</organism>
<dbReference type="STRING" id="6183.A0A5K4F868"/>
<dbReference type="SUPFAM" id="SSF56784">
    <property type="entry name" value="HAD-like"/>
    <property type="match status" value="1"/>
</dbReference>
<feature type="transmembrane region" description="Helical" evidence="8">
    <location>
        <begin position="65"/>
        <end position="83"/>
    </location>
</feature>
<evidence type="ECO:0000313" key="12">
    <source>
        <dbReference type="WBParaSite" id="Smp_332390.2"/>
    </source>
</evidence>
<feature type="transmembrane region" description="Helical" evidence="8">
    <location>
        <begin position="343"/>
        <end position="370"/>
    </location>
</feature>
<evidence type="ECO:0000313" key="11">
    <source>
        <dbReference type="Proteomes" id="UP000008854"/>
    </source>
</evidence>
<reference evidence="12" key="2">
    <citation type="submission" date="2019-11" db="UniProtKB">
        <authorList>
            <consortium name="WormBaseParasite"/>
        </authorList>
    </citation>
    <scope>IDENTIFICATION</scope>
    <source>
        <strain evidence="12">Puerto Rican</strain>
    </source>
</reference>
<dbReference type="Gene3D" id="3.40.1110.10">
    <property type="entry name" value="Calcium-transporting ATPase, cytoplasmic domain N"/>
    <property type="match status" value="1"/>
</dbReference>
<dbReference type="InterPro" id="IPR032631">
    <property type="entry name" value="P-type_ATPase_N"/>
</dbReference>
<feature type="transmembrane region" description="Helical" evidence="8">
    <location>
        <begin position="1237"/>
        <end position="1254"/>
    </location>
</feature>
<evidence type="ECO:0000256" key="8">
    <source>
        <dbReference type="SAM" id="Phobius"/>
    </source>
</evidence>
<keyword evidence="11" id="KW-1185">Reference proteome</keyword>
<evidence type="ECO:0000256" key="1">
    <source>
        <dbReference type="ARBA" id="ARBA00004141"/>
    </source>
</evidence>
<dbReference type="Gene3D" id="3.40.50.1000">
    <property type="entry name" value="HAD superfamily/HAD-like"/>
    <property type="match status" value="1"/>
</dbReference>
<dbReference type="Gene3D" id="2.70.150.10">
    <property type="entry name" value="Calcium-transporting ATPase, cytoplasmic transduction domain A"/>
    <property type="match status" value="1"/>
</dbReference>
<evidence type="ECO:0000256" key="6">
    <source>
        <dbReference type="ARBA" id="ARBA00022989"/>
    </source>
</evidence>
<dbReference type="InterPro" id="IPR032630">
    <property type="entry name" value="P_typ_ATPase_c"/>
</dbReference>
<dbReference type="NCBIfam" id="TIGR01494">
    <property type="entry name" value="ATPase_P-type"/>
    <property type="match status" value="1"/>
</dbReference>
<keyword evidence="2 8" id="KW-0812">Transmembrane</keyword>
<evidence type="ECO:0000256" key="2">
    <source>
        <dbReference type="ARBA" id="ARBA00022692"/>
    </source>
</evidence>
<proteinExistence type="predicted"/>
<dbReference type="GO" id="GO:0045332">
    <property type="term" value="P:phospholipid translocation"/>
    <property type="evidence" value="ECO:0007669"/>
    <property type="project" value="TreeGrafter"/>
</dbReference>
<dbReference type="Proteomes" id="UP000008854">
    <property type="component" value="Unassembled WGS sequence"/>
</dbReference>
<dbReference type="WBParaSite" id="Smp_332390.2">
    <property type="protein sequence ID" value="Smp_332390.2"/>
    <property type="gene ID" value="Smp_332390"/>
</dbReference>
<keyword evidence="7 8" id="KW-0472">Membrane</keyword>
<keyword evidence="5" id="KW-1278">Translocase</keyword>
<dbReference type="SUPFAM" id="SSF81660">
    <property type="entry name" value="Metal cation-transporting ATPase, ATP-binding domain N"/>
    <property type="match status" value="1"/>
</dbReference>
<dbReference type="InterPro" id="IPR001757">
    <property type="entry name" value="P_typ_ATPase"/>
</dbReference>
<keyword evidence="3" id="KW-0479">Metal-binding</keyword>
<evidence type="ECO:0000256" key="3">
    <source>
        <dbReference type="ARBA" id="ARBA00022723"/>
    </source>
</evidence>
<dbReference type="PROSITE" id="PS00154">
    <property type="entry name" value="ATPASE_E1_E2"/>
    <property type="match status" value="1"/>
</dbReference>
<dbReference type="SFLD" id="SFLDG00002">
    <property type="entry name" value="C1.7:_P-type_atpase_like"/>
    <property type="match status" value="1"/>
</dbReference>
<dbReference type="InterPro" id="IPR023298">
    <property type="entry name" value="ATPase_P-typ_TM_dom_sf"/>
</dbReference>
<dbReference type="InterPro" id="IPR044492">
    <property type="entry name" value="P_typ_ATPase_HD_dom"/>
</dbReference>
<evidence type="ECO:0000256" key="7">
    <source>
        <dbReference type="ARBA" id="ARBA00023136"/>
    </source>
</evidence>
<dbReference type="GO" id="GO:0140326">
    <property type="term" value="F:ATPase-coupled intramembrane lipid transporter activity"/>
    <property type="evidence" value="ECO:0007669"/>
    <property type="project" value="TreeGrafter"/>
</dbReference>
<dbReference type="InParanoid" id="A0A5K4F868"/>
<dbReference type="PRINTS" id="PR00119">
    <property type="entry name" value="CATATPASE"/>
</dbReference>
<evidence type="ECO:0000256" key="4">
    <source>
        <dbReference type="ARBA" id="ARBA00022842"/>
    </source>
</evidence>
<dbReference type="InterPro" id="IPR018303">
    <property type="entry name" value="ATPase_P-typ_P_site"/>
</dbReference>
<comment type="subcellular location">
    <subcellularLocation>
        <location evidence="1">Membrane</location>
        <topology evidence="1">Multi-pass membrane protein</topology>
    </subcellularLocation>
</comment>
<feature type="transmembrane region" description="Helical" evidence="8">
    <location>
        <begin position="1187"/>
        <end position="1207"/>
    </location>
</feature>
<dbReference type="SFLD" id="SFLDF00027">
    <property type="entry name" value="p-type_atpase"/>
    <property type="match status" value="1"/>
</dbReference>
<evidence type="ECO:0000259" key="10">
    <source>
        <dbReference type="Pfam" id="PF16212"/>
    </source>
</evidence>
<feature type="transmembrane region" description="Helical" evidence="8">
    <location>
        <begin position="1266"/>
        <end position="1287"/>
    </location>
</feature>
<dbReference type="Pfam" id="PF13246">
    <property type="entry name" value="Cation_ATPase"/>
    <property type="match status" value="1"/>
</dbReference>
<reference evidence="11" key="1">
    <citation type="journal article" date="2012" name="PLoS Negl. Trop. Dis.">
        <title>A systematically improved high quality genome and transcriptome of the human blood fluke Schistosoma mansoni.</title>
        <authorList>
            <person name="Protasio A.V."/>
            <person name="Tsai I.J."/>
            <person name="Babbage A."/>
            <person name="Nichol S."/>
            <person name="Hunt M."/>
            <person name="Aslett M.A."/>
            <person name="De Silva N."/>
            <person name="Velarde G.S."/>
            <person name="Anderson T.J."/>
            <person name="Clark R.C."/>
            <person name="Davidson C."/>
            <person name="Dillon G.P."/>
            <person name="Holroyd N.E."/>
            <person name="LoVerde P.T."/>
            <person name="Lloyd C."/>
            <person name="McQuillan J."/>
            <person name="Oliveira G."/>
            <person name="Otto T.D."/>
            <person name="Parker-Manuel S.J."/>
            <person name="Quail M.A."/>
            <person name="Wilson R.A."/>
            <person name="Zerlotini A."/>
            <person name="Dunne D.W."/>
            <person name="Berriman M."/>
        </authorList>
    </citation>
    <scope>NUCLEOTIDE SEQUENCE [LARGE SCALE GENOMIC DNA]</scope>
    <source>
        <strain evidence="11">Puerto Rican</strain>
    </source>
</reference>
<dbReference type="InterPro" id="IPR023214">
    <property type="entry name" value="HAD_sf"/>
</dbReference>
<dbReference type="Pfam" id="PF16212">
    <property type="entry name" value="PhoLip_ATPase_C"/>
    <property type="match status" value="1"/>
</dbReference>
<feature type="transmembrane region" description="Helical" evidence="8">
    <location>
        <begin position="1139"/>
        <end position="1160"/>
    </location>
</feature>
<dbReference type="PANTHER" id="PTHR24092:SF175">
    <property type="entry name" value="PHOSPHOLIPID-TRANSPORTING ATPASE"/>
    <property type="match status" value="1"/>
</dbReference>
<keyword evidence="4" id="KW-0460">Magnesium</keyword>
<dbReference type="SUPFAM" id="SSF81653">
    <property type="entry name" value="Calcium ATPase, transduction domain A"/>
    <property type="match status" value="1"/>
</dbReference>
<keyword evidence="6 8" id="KW-1133">Transmembrane helix</keyword>